<proteinExistence type="predicted"/>
<feature type="domain" description="DUF7708" evidence="3">
    <location>
        <begin position="59"/>
        <end position="187"/>
    </location>
</feature>
<evidence type="ECO:0000259" key="4">
    <source>
        <dbReference type="Pfam" id="PF24883"/>
    </source>
</evidence>
<evidence type="ECO:0000313" key="5">
    <source>
        <dbReference type="EMBL" id="KAF4944322.1"/>
    </source>
</evidence>
<dbReference type="SUPFAM" id="SSF48403">
    <property type="entry name" value="Ankyrin repeat"/>
    <property type="match status" value="1"/>
</dbReference>
<evidence type="ECO:0000259" key="3">
    <source>
        <dbReference type="Pfam" id="PF24809"/>
    </source>
</evidence>
<dbReference type="SUPFAM" id="SSF52540">
    <property type="entry name" value="P-loop containing nucleoside triphosphate hydrolases"/>
    <property type="match status" value="1"/>
</dbReference>
<keyword evidence="1" id="KW-0677">Repeat</keyword>
<protein>
    <recommendedName>
        <fullName evidence="7">NACHT domain-containing protein</fullName>
    </recommendedName>
</protein>
<dbReference type="SMART" id="SM00248">
    <property type="entry name" value="ANK"/>
    <property type="match status" value="5"/>
</dbReference>
<evidence type="ECO:0000256" key="1">
    <source>
        <dbReference type="ARBA" id="ARBA00022737"/>
    </source>
</evidence>
<dbReference type="InterPro" id="IPR056884">
    <property type="entry name" value="NPHP3-like_N"/>
</dbReference>
<feature type="domain" description="GPI inositol-deacylase winged helix" evidence="2">
    <location>
        <begin position="544"/>
        <end position="633"/>
    </location>
</feature>
<organism evidence="5 6">
    <name type="scientific">Fusarium gaditjirri</name>
    <dbReference type="NCBI Taxonomy" id="282569"/>
    <lineage>
        <taxon>Eukaryota</taxon>
        <taxon>Fungi</taxon>
        <taxon>Dikarya</taxon>
        <taxon>Ascomycota</taxon>
        <taxon>Pezizomycotina</taxon>
        <taxon>Sordariomycetes</taxon>
        <taxon>Hypocreomycetidae</taxon>
        <taxon>Hypocreales</taxon>
        <taxon>Nectriaceae</taxon>
        <taxon>Fusarium</taxon>
        <taxon>Fusarium nisikadoi species complex</taxon>
    </lineage>
</organism>
<dbReference type="InterPro" id="IPR027417">
    <property type="entry name" value="P-loop_NTPase"/>
</dbReference>
<keyword evidence="6" id="KW-1185">Reference proteome</keyword>
<dbReference type="InterPro" id="IPR036770">
    <property type="entry name" value="Ankyrin_rpt-contain_sf"/>
</dbReference>
<name>A0A8H4SRR2_9HYPO</name>
<dbReference type="EMBL" id="JABFAI010000445">
    <property type="protein sequence ID" value="KAF4944322.1"/>
    <property type="molecule type" value="Genomic_DNA"/>
</dbReference>
<dbReference type="PANTHER" id="PTHR10039">
    <property type="entry name" value="AMELOGENIN"/>
    <property type="match status" value="1"/>
</dbReference>
<dbReference type="InterPro" id="IPR002110">
    <property type="entry name" value="Ankyrin_rpt"/>
</dbReference>
<evidence type="ECO:0008006" key="7">
    <source>
        <dbReference type="Google" id="ProtNLM"/>
    </source>
</evidence>
<dbReference type="Pfam" id="PF12796">
    <property type="entry name" value="Ank_2"/>
    <property type="match status" value="1"/>
</dbReference>
<evidence type="ECO:0000259" key="2">
    <source>
        <dbReference type="Pfam" id="PF22939"/>
    </source>
</evidence>
<dbReference type="OrthoDB" id="21416at2759"/>
<evidence type="ECO:0000313" key="6">
    <source>
        <dbReference type="Proteomes" id="UP000604273"/>
    </source>
</evidence>
<dbReference type="Proteomes" id="UP000604273">
    <property type="component" value="Unassembled WGS sequence"/>
</dbReference>
<dbReference type="PANTHER" id="PTHR10039:SF14">
    <property type="entry name" value="NACHT DOMAIN-CONTAINING PROTEIN"/>
    <property type="match status" value="1"/>
</dbReference>
<dbReference type="InterPro" id="IPR056125">
    <property type="entry name" value="DUF7708"/>
</dbReference>
<dbReference type="Gene3D" id="1.25.40.20">
    <property type="entry name" value="Ankyrin repeat-containing domain"/>
    <property type="match status" value="2"/>
</dbReference>
<dbReference type="Pfam" id="PF24883">
    <property type="entry name" value="NPHP3_N"/>
    <property type="match status" value="1"/>
</dbReference>
<gene>
    <name evidence="5" type="ORF">FGADI_12776</name>
</gene>
<dbReference type="AlphaFoldDB" id="A0A8H4SRR2"/>
<sequence length="1252" mass="142738">MASNQQTSFERSLELFRRELSDDQIKQMDGVNQKSLNDTIQATQNILGRRNDLCKLTRIQRFLHAMEHVEKLVTIFLNASDFVAFIWGPIKLALMVATTWTDAVRQLIDAYEEIAEALGNLAFFHNLIQSTDHLKLVLEDYFSDILRFHRSVLNVFSRPEWKRVFKWAWGSFRREVKPILESLKRKQALLSDDKLQSHAIFKEVQDSDQYAKDQFSNLQTSLEDIRSTLASEQLQSKTIQAQEMKAYLESRLDVSHSRTDLQLESQDPVLESSGNWIFSDSTFDCWERGNSQDGSVLFLNGSPGSGNIGYTGKSTLAKKIIRRQKWKKASGSPEKSFLAYFFFKHDAADQRTTRSMLQNIIIQLVHADETIMRFAYEKLSTMEATELGDLKKLANDSLTSRLTATLVLDGLDEAIDNEPDISINWCLNELLTRDGRLDVLLSAYPQIRLDMVDAHQKDIERFTKEQAAKIRNRFELTEQEEKSLIAKISTTSQGMFLYVKVVLNNLAMMDSIQEYQDELEAETFPDDLDQAYDRIAQRILKMHGHSRHKTVKRILGWVICAARPLRWREIQSRFCIDAEKETCNIRNLRRDSCKSICSSLVDVTDCDMFPKIESEQVISMVHESATKYLVRNGTVNLLREHTDMALFCCRYLSSPSFTTPMSQDISGDIQWEYFGFLDYAAAHYAVHIQEAGASETSTDSSSNVKAVKAAVVDLENANFREASFTTGSDKTAQDLKSAIQDNVLVVRTSMGLQRERLKTTQSDTIEGPLRHKCHRVQCSKFAVGFSKEAVLKKHLAAHERPFRCPHSDCFAHTVGYATSKRLESHNEAFHHNGTKSKIIFPDRFGAGLTGEWDLYEACNAGNLDEVKRLHCEGADLHDIVRTHVTPLCVAVEAGHAHICRYLVDNGVDPFHFKLKSRIERLPVSRAIKRDRLEILEFFLQNGNGPDDSVLTKNIARAIHANRPAALGVLLDAKQPKDHANMATLVADRIIYLDDSRSSRARVHSSDATLIHAWFQYLKPEFYNQKGVFIALSDSTEYKIWAEMFSNERLFLHDALANRCHSLATFLMDIGSEEYLQLITMRLVSSRDILEALITNTRDINYRNNMGESPLHTTSSGAIRVLLESKSVDLYSRNDNGETVFSAKAGSHDIETLEYLFKADPKLAWTPDESKQGFTPLHHTMKNPKYHRTGFYLPGRALRVIKFLLTCSEAKRVLVAFKARSNDADRKKLRDLARKEMLKEALDIMDLISFNSV</sequence>
<reference evidence="5" key="1">
    <citation type="journal article" date="2020" name="BMC Genomics">
        <title>Correction to: Identification and distribution of gene clusters required for synthesis of sphingolipid metabolism inhibitors in diverse species of the filamentous fungus Fusarium.</title>
        <authorList>
            <person name="Kim H.S."/>
            <person name="Lohmar J.M."/>
            <person name="Busman M."/>
            <person name="Brown D.W."/>
            <person name="Naumann T.A."/>
            <person name="Divon H.H."/>
            <person name="Lysoe E."/>
            <person name="Uhlig S."/>
            <person name="Proctor R.H."/>
        </authorList>
    </citation>
    <scope>NUCLEOTIDE SEQUENCE</scope>
    <source>
        <strain evidence="5">NRRL 45417</strain>
    </source>
</reference>
<dbReference type="Pfam" id="PF24809">
    <property type="entry name" value="DUF7708"/>
    <property type="match status" value="1"/>
</dbReference>
<feature type="domain" description="Nephrocystin 3-like N-terminal" evidence="4">
    <location>
        <begin position="273"/>
        <end position="440"/>
    </location>
</feature>
<reference evidence="5" key="2">
    <citation type="submission" date="2020-05" db="EMBL/GenBank/DDBJ databases">
        <authorList>
            <person name="Kim H.-S."/>
            <person name="Proctor R.H."/>
            <person name="Brown D.W."/>
        </authorList>
    </citation>
    <scope>NUCLEOTIDE SEQUENCE</scope>
    <source>
        <strain evidence="5">NRRL 45417</strain>
    </source>
</reference>
<accession>A0A8H4SRR2</accession>
<dbReference type="InterPro" id="IPR054471">
    <property type="entry name" value="GPIID_WHD"/>
</dbReference>
<dbReference type="Gene3D" id="3.40.50.300">
    <property type="entry name" value="P-loop containing nucleotide triphosphate hydrolases"/>
    <property type="match status" value="1"/>
</dbReference>
<dbReference type="Pfam" id="PF22939">
    <property type="entry name" value="WHD_GPIID"/>
    <property type="match status" value="1"/>
</dbReference>
<comment type="caution">
    <text evidence="5">The sequence shown here is derived from an EMBL/GenBank/DDBJ whole genome shotgun (WGS) entry which is preliminary data.</text>
</comment>